<accession>A0A917J2B4</accession>
<evidence type="ECO:0008006" key="3">
    <source>
        <dbReference type="Google" id="ProtNLM"/>
    </source>
</evidence>
<dbReference type="AlphaFoldDB" id="A0A917J2B4"/>
<keyword evidence="2" id="KW-1185">Reference proteome</keyword>
<evidence type="ECO:0000313" key="2">
    <source>
        <dbReference type="Proteomes" id="UP000627292"/>
    </source>
</evidence>
<dbReference type="EMBL" id="BMIB01000004">
    <property type="protein sequence ID" value="GGH74390.1"/>
    <property type="molecule type" value="Genomic_DNA"/>
</dbReference>
<comment type="caution">
    <text evidence="1">The sequence shown here is derived from an EMBL/GenBank/DDBJ whole genome shotgun (WGS) entry which is preliminary data.</text>
</comment>
<proteinExistence type="predicted"/>
<dbReference type="SUPFAM" id="SSF102588">
    <property type="entry name" value="LmbE-like"/>
    <property type="match status" value="1"/>
</dbReference>
<dbReference type="Gene3D" id="3.40.50.10320">
    <property type="entry name" value="LmbE-like"/>
    <property type="match status" value="1"/>
</dbReference>
<protein>
    <recommendedName>
        <fullName evidence="3">GlcNAc-PI de-N-acetylase</fullName>
    </recommendedName>
</protein>
<dbReference type="Pfam" id="PF02585">
    <property type="entry name" value="PIG-L"/>
    <property type="match status" value="1"/>
</dbReference>
<dbReference type="SUPFAM" id="SSF52317">
    <property type="entry name" value="Class I glutamine amidotransferase-like"/>
    <property type="match status" value="1"/>
</dbReference>
<name>A0A917J2B4_9BACT</name>
<dbReference type="Proteomes" id="UP000627292">
    <property type="component" value="Unassembled WGS sequence"/>
</dbReference>
<dbReference type="InterPro" id="IPR003737">
    <property type="entry name" value="GlcNAc_PI_deacetylase-related"/>
</dbReference>
<dbReference type="InterPro" id="IPR024078">
    <property type="entry name" value="LmbE-like_dom_sf"/>
</dbReference>
<dbReference type="RefSeq" id="WP_188955070.1">
    <property type="nucleotide sequence ID" value="NZ_BMIB01000004.1"/>
</dbReference>
<evidence type="ECO:0000313" key="1">
    <source>
        <dbReference type="EMBL" id="GGH74390.1"/>
    </source>
</evidence>
<organism evidence="1 2">
    <name type="scientific">Filimonas zeae</name>
    <dbReference type="NCBI Taxonomy" id="1737353"/>
    <lineage>
        <taxon>Bacteria</taxon>
        <taxon>Pseudomonadati</taxon>
        <taxon>Bacteroidota</taxon>
        <taxon>Chitinophagia</taxon>
        <taxon>Chitinophagales</taxon>
        <taxon>Chitinophagaceae</taxon>
        <taxon>Filimonas</taxon>
    </lineage>
</organism>
<sequence>MNKLISGLLGTILTTGIIQHAQAQAPVVTNSTDIYRKIKKLNVLGTVLYFAAHPDDENTRLIAWLAKEKQYRTGYLSLTRGDGGQNLIGNEQGFELGLIRTQELLAARRVDGAEQMFSSAYDFGFSKSATEALSIWNHDKVLSDAVWIIRYYKPDVIITRFPGDERAGHGHHTASALLANEAFTAAADSTRFPEQLKNGLTTWQVQRILWNTFSFGNMNTTSEDQFKIDVGVYNPLLGQGYGEIASESRSQHKSQGFGVARQRGQSWEYFITTGGKAPKKDLMDDVVTNWSRVAGGKAIQAEVDKLIAGYNFAQPDNSLIALVSLHKSISRLPESTPYRTQKLKEVEEIIVACSGFFAEAVSGTAYAVKGQPVKINLMANSRNTKAVYLKSVSINNALDTVVNTLLSTNLNWALPYMLQVSDTQEESQPYWLQKPMNSGSFELPEQHFLAQPENNAAYTARFVIQVKELELTVEKPVMYKFTDPVKGEIYEPMVVINPLIVAVSPATTLLNVQPGNERTAHPSVQVDFKSYFTAANVPVKLHLQQNGQHIYTRDTTINFASGNTYTSHINLEGIVKNGDAAPLTVAVDVTLNGKTYQFTNYLKHIAYDHIPDINYGYRSMTKVIPDEIKTVGKKIGYITGAGDKVPPALEQMGYEVTPLGENDITPASLKRFDAVLTGIRAYNVNPWLEQKYGVLMQYIQEGGNLVVQYNTNSGIGPIKSKMAPYPLQVTNKRVTDEQAAVNVLLPQHPALNYPNKITSADFEGWIQERSIYQAEQLDSHYETPLSMADKSEAASNGSLVIAPYGKGNFVYTGLVFFRELPAGVPGAFRLMANLIALPKHSL</sequence>
<reference evidence="1" key="1">
    <citation type="journal article" date="2014" name="Int. J. Syst. Evol. Microbiol.">
        <title>Complete genome sequence of Corynebacterium casei LMG S-19264T (=DSM 44701T), isolated from a smear-ripened cheese.</title>
        <authorList>
            <consortium name="US DOE Joint Genome Institute (JGI-PGF)"/>
            <person name="Walter F."/>
            <person name="Albersmeier A."/>
            <person name="Kalinowski J."/>
            <person name="Ruckert C."/>
        </authorList>
    </citation>
    <scope>NUCLEOTIDE SEQUENCE</scope>
    <source>
        <strain evidence="1">CGMCC 1.15290</strain>
    </source>
</reference>
<gene>
    <name evidence="1" type="ORF">GCM10011379_36910</name>
</gene>
<reference evidence="1" key="2">
    <citation type="submission" date="2020-09" db="EMBL/GenBank/DDBJ databases">
        <authorList>
            <person name="Sun Q."/>
            <person name="Zhou Y."/>
        </authorList>
    </citation>
    <scope>NUCLEOTIDE SEQUENCE</scope>
    <source>
        <strain evidence="1">CGMCC 1.15290</strain>
    </source>
</reference>
<dbReference type="InterPro" id="IPR029062">
    <property type="entry name" value="Class_I_gatase-like"/>
</dbReference>